<dbReference type="PANTHER" id="PTHR33273">
    <property type="entry name" value="DOMAIN-CONTAINING PROTEIN, PUTATIVE-RELATED"/>
    <property type="match status" value="1"/>
</dbReference>
<keyword evidence="2" id="KW-0548">Nucleotidyltransferase</keyword>
<dbReference type="Proteomes" id="UP000887116">
    <property type="component" value="Unassembled WGS sequence"/>
</dbReference>
<dbReference type="PANTHER" id="PTHR33273:SF4">
    <property type="entry name" value="ENDONUCLEASE_EXONUCLEASE_PHOSPHATASE DOMAIN-CONTAINING PROTEIN"/>
    <property type="match status" value="1"/>
</dbReference>
<gene>
    <name evidence="2" type="primary">jockeypol_57</name>
    <name evidence="2" type="ORF">TNCT_170121</name>
</gene>
<dbReference type="SUPFAM" id="SSF56219">
    <property type="entry name" value="DNase I-like"/>
    <property type="match status" value="1"/>
</dbReference>
<dbReference type="AlphaFoldDB" id="A0A8X6G4F6"/>
<dbReference type="InterPro" id="IPR036691">
    <property type="entry name" value="Endo/exonu/phosph_ase_sf"/>
</dbReference>
<feature type="domain" description="Endonuclease/exonuclease/phosphatase" evidence="1">
    <location>
        <begin position="9"/>
        <end position="70"/>
    </location>
</feature>
<evidence type="ECO:0000313" key="3">
    <source>
        <dbReference type="Proteomes" id="UP000887116"/>
    </source>
</evidence>
<comment type="caution">
    <text evidence="2">The sequence shown here is derived from an EMBL/GenBank/DDBJ whole genome shotgun (WGS) entry which is preliminary data.</text>
</comment>
<evidence type="ECO:0000313" key="2">
    <source>
        <dbReference type="EMBL" id="GFQ95408.1"/>
    </source>
</evidence>
<dbReference type="Pfam" id="PF14529">
    <property type="entry name" value="Exo_endo_phos_2"/>
    <property type="match status" value="1"/>
</dbReference>
<dbReference type="Gene3D" id="3.60.10.10">
    <property type="entry name" value="Endonuclease/exonuclease/phosphatase"/>
    <property type="match status" value="1"/>
</dbReference>
<keyword evidence="2" id="KW-0695">RNA-directed DNA polymerase</keyword>
<organism evidence="2 3">
    <name type="scientific">Trichonephila clavata</name>
    <name type="common">Joro spider</name>
    <name type="synonym">Nephila clavata</name>
    <dbReference type="NCBI Taxonomy" id="2740835"/>
    <lineage>
        <taxon>Eukaryota</taxon>
        <taxon>Metazoa</taxon>
        <taxon>Ecdysozoa</taxon>
        <taxon>Arthropoda</taxon>
        <taxon>Chelicerata</taxon>
        <taxon>Arachnida</taxon>
        <taxon>Araneae</taxon>
        <taxon>Araneomorphae</taxon>
        <taxon>Entelegynae</taxon>
        <taxon>Araneoidea</taxon>
        <taxon>Nephilidae</taxon>
        <taxon>Trichonephila</taxon>
    </lineage>
</organism>
<accession>A0A8X6G4F6</accession>
<keyword evidence="3" id="KW-1185">Reference proteome</keyword>
<dbReference type="EMBL" id="BMAO01004559">
    <property type="protein sequence ID" value="GFQ95408.1"/>
    <property type="molecule type" value="Genomic_DNA"/>
</dbReference>
<name>A0A8X6G4F6_TRICU</name>
<protein>
    <submittedName>
        <fullName evidence="2">RNA-directed DNA polymerase from mobile element jockey</fullName>
    </submittedName>
</protein>
<reference evidence="2" key="1">
    <citation type="submission" date="2020-07" db="EMBL/GenBank/DDBJ databases">
        <title>Multicomponent nature underlies the extraordinary mechanical properties of spider dragline silk.</title>
        <authorList>
            <person name="Kono N."/>
            <person name="Nakamura H."/>
            <person name="Mori M."/>
            <person name="Yoshida Y."/>
            <person name="Ohtoshi R."/>
            <person name="Malay A.D."/>
            <person name="Moran D.A.P."/>
            <person name="Tomita M."/>
            <person name="Numata K."/>
            <person name="Arakawa K."/>
        </authorList>
    </citation>
    <scope>NUCLEOTIDE SEQUENCE</scope>
</reference>
<dbReference type="GO" id="GO:0003964">
    <property type="term" value="F:RNA-directed DNA polymerase activity"/>
    <property type="evidence" value="ECO:0007669"/>
    <property type="project" value="UniProtKB-KW"/>
</dbReference>
<keyword evidence="2" id="KW-0808">Transferase</keyword>
<sequence length="125" mass="14014">MMEGLFEDNTIILGDFNAKNTTWGSTITNARGSELSNLINYKAFLSLNEGTHTFRSNSYGSTDVLDLTFTILIVPGGNWNIGKDHLPILVEIDLKVNCTGVKDLQWNFKKVDWSLFEDIPNDLIS</sequence>
<proteinExistence type="predicted"/>
<dbReference type="InterPro" id="IPR005135">
    <property type="entry name" value="Endo/exonuclease/phosphatase"/>
</dbReference>
<dbReference type="OrthoDB" id="6436593at2759"/>
<evidence type="ECO:0000259" key="1">
    <source>
        <dbReference type="Pfam" id="PF14529"/>
    </source>
</evidence>